<evidence type="ECO:0000313" key="11">
    <source>
        <dbReference type="Proteomes" id="UP000651728"/>
    </source>
</evidence>
<keyword evidence="4 7" id="KW-0573">Peptidoglycan synthesis</keyword>
<comment type="caution">
    <text evidence="10">The sequence shown here is derived from an EMBL/GenBank/DDBJ whole genome shotgun (WGS) entry which is preliminary data.</text>
</comment>
<dbReference type="Gene3D" id="2.40.440.10">
    <property type="entry name" value="L,D-transpeptidase catalytic domain-like"/>
    <property type="match status" value="1"/>
</dbReference>
<proteinExistence type="predicted"/>
<accession>A0ABQ4F5I7</accession>
<dbReference type="SUPFAM" id="SSF141523">
    <property type="entry name" value="L,D-transpeptidase catalytic domain-like"/>
    <property type="match status" value="1"/>
</dbReference>
<evidence type="ECO:0000313" key="10">
    <source>
        <dbReference type="EMBL" id="GIH30076.1"/>
    </source>
</evidence>
<dbReference type="PROSITE" id="PS51257">
    <property type="entry name" value="PROKAR_LIPOPROTEIN"/>
    <property type="match status" value="1"/>
</dbReference>
<feature type="active site" description="Nucleophile" evidence="7">
    <location>
        <position position="344"/>
    </location>
</feature>
<keyword evidence="11" id="KW-1185">Reference proteome</keyword>
<evidence type="ECO:0000256" key="8">
    <source>
        <dbReference type="SAM" id="MobiDB-lite"/>
    </source>
</evidence>
<dbReference type="InterPro" id="IPR005490">
    <property type="entry name" value="LD_TPept_cat_dom"/>
</dbReference>
<gene>
    <name evidence="10" type="ORF">Mam01_02400</name>
</gene>
<keyword evidence="2" id="KW-0808">Transferase</keyword>
<dbReference type="Pfam" id="PF17964">
    <property type="entry name" value="Big_10"/>
    <property type="match status" value="1"/>
</dbReference>
<dbReference type="PANTHER" id="PTHR30582:SF2">
    <property type="entry name" value="L,D-TRANSPEPTIDASE YCIB-RELATED"/>
    <property type="match status" value="1"/>
</dbReference>
<evidence type="ECO:0000256" key="2">
    <source>
        <dbReference type="ARBA" id="ARBA00022679"/>
    </source>
</evidence>
<evidence type="ECO:0000256" key="4">
    <source>
        <dbReference type="ARBA" id="ARBA00022984"/>
    </source>
</evidence>
<evidence type="ECO:0000256" key="1">
    <source>
        <dbReference type="ARBA" id="ARBA00004752"/>
    </source>
</evidence>
<evidence type="ECO:0000256" key="6">
    <source>
        <dbReference type="ARBA" id="ARBA00023316"/>
    </source>
</evidence>
<dbReference type="PANTHER" id="PTHR30582">
    <property type="entry name" value="L,D-TRANSPEPTIDASE"/>
    <property type="match status" value="1"/>
</dbReference>
<evidence type="ECO:0000259" key="9">
    <source>
        <dbReference type="PROSITE" id="PS52029"/>
    </source>
</evidence>
<reference evidence="10 11" key="1">
    <citation type="submission" date="2021-01" db="EMBL/GenBank/DDBJ databases">
        <title>Whole genome shotgun sequence of Microbispora amethystogenes NBRC 101907.</title>
        <authorList>
            <person name="Komaki H."/>
            <person name="Tamura T."/>
        </authorList>
    </citation>
    <scope>NUCLEOTIDE SEQUENCE [LARGE SCALE GENOMIC DNA]</scope>
    <source>
        <strain evidence="10 11">NBRC 101907</strain>
    </source>
</reference>
<dbReference type="Proteomes" id="UP000651728">
    <property type="component" value="Unassembled WGS sequence"/>
</dbReference>
<evidence type="ECO:0000256" key="3">
    <source>
        <dbReference type="ARBA" id="ARBA00022960"/>
    </source>
</evidence>
<keyword evidence="6 7" id="KW-0961">Cell wall biogenesis/degradation</keyword>
<evidence type="ECO:0000256" key="5">
    <source>
        <dbReference type="ARBA" id="ARBA00023315"/>
    </source>
</evidence>
<dbReference type="EMBL" id="BOOB01000002">
    <property type="protein sequence ID" value="GIH30076.1"/>
    <property type="molecule type" value="Genomic_DNA"/>
</dbReference>
<dbReference type="InterPro" id="IPR050979">
    <property type="entry name" value="LD-transpeptidase"/>
</dbReference>
<dbReference type="CDD" id="cd13432">
    <property type="entry name" value="LDT_IgD_like_2"/>
    <property type="match status" value="1"/>
</dbReference>
<sequence>MPREYFPESDLRETDVRARAGALALLVVVAGCSLSDRGGEEHRSGTPISITPLDGAGELPPELPILVGAAGGTLTHVAVKAAGQPVEGVFSADRSQWRSARPMTPGTSYSVEATATGPDGPASRTARFSTRPAAKTFAVATLVPNKEDTGLTVGVGMPIILTFDKPVTDRVSVERNLFVQASKPVDGAWHWLDAKNVVFRPRHYWPPYTKVRVTARLAGIRGGDGMYGKKDYVRDFKIGRSQISVADTQTHHMKIELDGRQIKDMPISAGSGDVFRHHTTSGIHVAMSREDVTVMTSPDAGPGQAGYYETTVYNSVRISNTGEYVHGAPWSVGDQGNSNVSHGCVNVSPENAKWFKNNTLIGDPIVVTGTPRRLDADNGWSYWQDDWPAWLKRSRLRAALSDPL</sequence>
<feature type="domain" description="L,D-TPase catalytic" evidence="9">
    <location>
        <begin position="242"/>
        <end position="368"/>
    </location>
</feature>
<protein>
    <recommendedName>
        <fullName evidence="9">L,D-TPase catalytic domain-containing protein</fullName>
    </recommendedName>
</protein>
<dbReference type="InterPro" id="IPR038063">
    <property type="entry name" value="Transpep_catalytic_dom"/>
</dbReference>
<name>A0ABQ4F5I7_9ACTN</name>
<dbReference type="PROSITE" id="PS52029">
    <property type="entry name" value="LD_TPASE"/>
    <property type="match status" value="1"/>
</dbReference>
<organism evidence="10 11">
    <name type="scientific">Microbispora amethystogenes</name>
    <dbReference type="NCBI Taxonomy" id="1427754"/>
    <lineage>
        <taxon>Bacteria</taxon>
        <taxon>Bacillati</taxon>
        <taxon>Actinomycetota</taxon>
        <taxon>Actinomycetes</taxon>
        <taxon>Streptosporangiales</taxon>
        <taxon>Streptosporangiaceae</taxon>
        <taxon>Microbispora</taxon>
    </lineage>
</organism>
<evidence type="ECO:0000256" key="7">
    <source>
        <dbReference type="PROSITE-ProRule" id="PRU01373"/>
    </source>
</evidence>
<dbReference type="Gene3D" id="2.60.40.3780">
    <property type="match status" value="1"/>
</dbReference>
<feature type="active site" description="Proton donor/acceptor" evidence="7">
    <location>
        <position position="326"/>
    </location>
</feature>
<dbReference type="CDD" id="cd16913">
    <property type="entry name" value="YkuD_like"/>
    <property type="match status" value="1"/>
</dbReference>
<dbReference type="Pfam" id="PF03734">
    <property type="entry name" value="YkuD"/>
    <property type="match status" value="1"/>
</dbReference>
<keyword evidence="3 7" id="KW-0133">Cell shape</keyword>
<keyword evidence="5" id="KW-0012">Acyltransferase</keyword>
<dbReference type="InterPro" id="IPR041280">
    <property type="entry name" value="Big_10"/>
</dbReference>
<comment type="pathway">
    <text evidence="1 7">Cell wall biogenesis; peptidoglycan biosynthesis.</text>
</comment>
<dbReference type="Gene3D" id="2.60.40.3710">
    <property type="match status" value="1"/>
</dbReference>
<feature type="region of interest" description="Disordered" evidence="8">
    <location>
        <begin position="93"/>
        <end position="126"/>
    </location>
</feature>